<keyword evidence="7 10" id="KW-0067">ATP-binding</keyword>
<evidence type="ECO:0000256" key="10">
    <source>
        <dbReference type="HAMAP-Rule" id="MF_00185"/>
    </source>
</evidence>
<dbReference type="EMBL" id="JAQQAL010000024">
    <property type="protein sequence ID" value="MDC7227392.1"/>
    <property type="molecule type" value="Genomic_DNA"/>
</dbReference>
<evidence type="ECO:0000256" key="9">
    <source>
        <dbReference type="ARBA" id="ARBA00049563"/>
    </source>
</evidence>
<feature type="site" description="Interaction with substrate tRNA" evidence="10">
    <location>
        <position position="126"/>
    </location>
</feature>
<evidence type="ECO:0000256" key="8">
    <source>
        <dbReference type="ARBA" id="ARBA00022842"/>
    </source>
</evidence>
<evidence type="ECO:0000256" key="4">
    <source>
        <dbReference type="ARBA" id="ARBA00022679"/>
    </source>
</evidence>
<dbReference type="InterPro" id="IPR018022">
    <property type="entry name" value="IPT"/>
</dbReference>
<dbReference type="Gene3D" id="1.10.20.140">
    <property type="match status" value="1"/>
</dbReference>
<comment type="function">
    <text evidence="2 10 12">Catalyzes the transfer of a dimethylallyl group onto the adenine at position 37 in tRNAs that read codons beginning with uridine, leading to the formation of N6-(dimethylallyl)adenosine (i(6)A).</text>
</comment>
<comment type="caution">
    <text evidence="10">Lacks conserved residue(s) required for the propagation of feature annotation.</text>
</comment>
<proteinExistence type="inferred from homology"/>
<reference evidence="14 15" key="1">
    <citation type="submission" date="2022-12" db="EMBL/GenBank/DDBJ databases">
        <title>Metagenome assembled genome from gulf of manar.</title>
        <authorList>
            <person name="Kohli P."/>
            <person name="Pk S."/>
            <person name="Venkata Ramana C."/>
            <person name="Sasikala C."/>
        </authorList>
    </citation>
    <scope>NUCLEOTIDE SEQUENCE [LARGE SCALE GENOMIC DNA]</scope>
    <source>
        <strain evidence="14">JB008</strain>
    </source>
</reference>
<dbReference type="PANTHER" id="PTHR11088">
    <property type="entry name" value="TRNA DIMETHYLALLYLTRANSFERASE"/>
    <property type="match status" value="1"/>
</dbReference>
<keyword evidence="4 10" id="KW-0808">Transferase</keyword>
<feature type="binding site" evidence="10">
    <location>
        <begin position="16"/>
        <end position="21"/>
    </location>
    <ligand>
        <name>substrate</name>
    </ligand>
</feature>
<dbReference type="GO" id="GO:0006400">
    <property type="term" value="P:tRNA modification"/>
    <property type="evidence" value="ECO:0007669"/>
    <property type="project" value="TreeGrafter"/>
</dbReference>
<keyword evidence="8 10" id="KW-0460">Magnesium</keyword>
<evidence type="ECO:0000256" key="13">
    <source>
        <dbReference type="RuleBase" id="RU003785"/>
    </source>
</evidence>
<dbReference type="EC" id="2.5.1.75" evidence="10"/>
<accession>A0AAJ1IDL7</accession>
<dbReference type="AlphaFoldDB" id="A0AAJ1IDL7"/>
<sequence length="320" mass="36027">MNTKSKTKTVLIFGPTAVGKTALLEAPVFHNSEIINADSMQVYRGMDIGTAKPGMDLLSKVKHHLIDIRSPEEQFHAGDFVALADELVTDINGRGKMPVICGGTGFYFKNFIYGLPDAPPSDEAVRKHLQVELDSVGPEPLRKRLAEVDPVSEARISANDNYRVLRALEVYAVSGRPLSDYELPSKPRAQYDCLLIGLNREREVLYERINRRVDIMFEQGVAEEVARLRKSGCRAGDGGRRGCREDDPGMKGIGYREFFTAENEGLSDEQLRELIKRNSRRYAKRQITWFRQLKNINWFAPDDIDGISSCVELFLGENDS</sequence>
<dbReference type="HAMAP" id="MF_00185">
    <property type="entry name" value="IPP_trans"/>
    <property type="match status" value="1"/>
</dbReference>
<evidence type="ECO:0000256" key="12">
    <source>
        <dbReference type="RuleBase" id="RU003784"/>
    </source>
</evidence>
<name>A0AAJ1IDL7_9SPIO</name>
<comment type="catalytic activity">
    <reaction evidence="9 10 11">
        <text>adenosine(37) in tRNA + dimethylallyl diphosphate = N(6)-dimethylallyladenosine(37) in tRNA + diphosphate</text>
        <dbReference type="Rhea" id="RHEA:26482"/>
        <dbReference type="Rhea" id="RHEA-COMP:10162"/>
        <dbReference type="Rhea" id="RHEA-COMP:10375"/>
        <dbReference type="ChEBI" id="CHEBI:33019"/>
        <dbReference type="ChEBI" id="CHEBI:57623"/>
        <dbReference type="ChEBI" id="CHEBI:74411"/>
        <dbReference type="ChEBI" id="CHEBI:74415"/>
        <dbReference type="EC" id="2.5.1.75"/>
    </reaction>
</comment>
<evidence type="ECO:0000313" key="14">
    <source>
        <dbReference type="EMBL" id="MDC7227392.1"/>
    </source>
</evidence>
<keyword evidence="5 10" id="KW-0819">tRNA processing</keyword>
<evidence type="ECO:0000256" key="1">
    <source>
        <dbReference type="ARBA" id="ARBA00001946"/>
    </source>
</evidence>
<gene>
    <name evidence="10 14" type="primary">miaA</name>
    <name evidence="14" type="ORF">PQJ61_11575</name>
</gene>
<dbReference type="Pfam" id="PF01715">
    <property type="entry name" value="IPPT"/>
    <property type="match status" value="1"/>
</dbReference>
<dbReference type="InterPro" id="IPR027417">
    <property type="entry name" value="P-loop_NTPase"/>
</dbReference>
<evidence type="ECO:0000256" key="11">
    <source>
        <dbReference type="RuleBase" id="RU003783"/>
    </source>
</evidence>
<dbReference type="PANTHER" id="PTHR11088:SF60">
    <property type="entry name" value="TRNA DIMETHYLALLYLTRANSFERASE"/>
    <property type="match status" value="1"/>
</dbReference>
<comment type="subunit">
    <text evidence="10">Monomer.</text>
</comment>
<comment type="similarity">
    <text evidence="3 10 13">Belongs to the IPP transferase family.</text>
</comment>
<feature type="site" description="Interaction with substrate tRNA" evidence="10">
    <location>
        <position position="104"/>
    </location>
</feature>
<feature type="region of interest" description="Interaction with substrate tRNA" evidence="10">
    <location>
        <begin position="38"/>
        <end position="41"/>
    </location>
</feature>
<dbReference type="NCBIfam" id="TIGR00174">
    <property type="entry name" value="miaA"/>
    <property type="match status" value="1"/>
</dbReference>
<evidence type="ECO:0000256" key="6">
    <source>
        <dbReference type="ARBA" id="ARBA00022741"/>
    </source>
</evidence>
<comment type="cofactor">
    <cofactor evidence="1 10">
        <name>Mg(2+)</name>
        <dbReference type="ChEBI" id="CHEBI:18420"/>
    </cofactor>
</comment>
<dbReference type="InterPro" id="IPR039657">
    <property type="entry name" value="Dimethylallyltransferase"/>
</dbReference>
<dbReference type="GO" id="GO:0005524">
    <property type="term" value="F:ATP binding"/>
    <property type="evidence" value="ECO:0007669"/>
    <property type="project" value="UniProtKB-UniRule"/>
</dbReference>
<protein>
    <recommendedName>
        <fullName evidence="10">tRNA dimethylallyltransferase</fullName>
        <ecNumber evidence="10">2.5.1.75</ecNumber>
    </recommendedName>
    <alternativeName>
        <fullName evidence="10">Dimethylallyl diphosphate:tRNA dimethylallyltransferase</fullName>
        <shortName evidence="10">DMAPP:tRNA dimethylallyltransferase</shortName>
        <shortName evidence="10">DMATase</shortName>
    </alternativeName>
    <alternativeName>
        <fullName evidence="10">Isopentenyl-diphosphate:tRNA isopentenyltransferase</fullName>
        <shortName evidence="10">IPP transferase</shortName>
        <shortName evidence="10">IPPT</shortName>
        <shortName evidence="10">IPTase</shortName>
    </alternativeName>
</protein>
<organism evidence="14 15">
    <name type="scientific">Candidatus Thalassospirochaeta sargassi</name>
    <dbReference type="NCBI Taxonomy" id="3119039"/>
    <lineage>
        <taxon>Bacteria</taxon>
        <taxon>Pseudomonadati</taxon>
        <taxon>Spirochaetota</taxon>
        <taxon>Spirochaetia</taxon>
        <taxon>Spirochaetales</taxon>
        <taxon>Spirochaetaceae</taxon>
        <taxon>Candidatus Thalassospirochaeta</taxon>
    </lineage>
</organism>
<keyword evidence="6 10" id="KW-0547">Nucleotide-binding</keyword>
<comment type="caution">
    <text evidence="14">The sequence shown here is derived from an EMBL/GenBank/DDBJ whole genome shotgun (WGS) entry which is preliminary data.</text>
</comment>
<dbReference type="GO" id="GO:0052381">
    <property type="term" value="F:tRNA dimethylallyltransferase activity"/>
    <property type="evidence" value="ECO:0007669"/>
    <property type="project" value="UniProtKB-UniRule"/>
</dbReference>
<dbReference type="Gene3D" id="3.40.50.300">
    <property type="entry name" value="P-loop containing nucleotide triphosphate hydrolases"/>
    <property type="match status" value="1"/>
</dbReference>
<feature type="binding site" evidence="10">
    <location>
        <begin position="14"/>
        <end position="21"/>
    </location>
    <ligand>
        <name>ATP</name>
        <dbReference type="ChEBI" id="CHEBI:30616"/>
    </ligand>
</feature>
<evidence type="ECO:0000313" key="15">
    <source>
        <dbReference type="Proteomes" id="UP001221217"/>
    </source>
</evidence>
<evidence type="ECO:0000256" key="5">
    <source>
        <dbReference type="ARBA" id="ARBA00022694"/>
    </source>
</evidence>
<evidence type="ECO:0000256" key="3">
    <source>
        <dbReference type="ARBA" id="ARBA00005842"/>
    </source>
</evidence>
<dbReference type="Proteomes" id="UP001221217">
    <property type="component" value="Unassembled WGS sequence"/>
</dbReference>
<evidence type="ECO:0000256" key="2">
    <source>
        <dbReference type="ARBA" id="ARBA00003213"/>
    </source>
</evidence>
<evidence type="ECO:0000256" key="7">
    <source>
        <dbReference type="ARBA" id="ARBA00022840"/>
    </source>
</evidence>
<dbReference type="SUPFAM" id="SSF52540">
    <property type="entry name" value="P-loop containing nucleoside triphosphate hydrolases"/>
    <property type="match status" value="1"/>
</dbReference>